<evidence type="ECO:0000256" key="1">
    <source>
        <dbReference type="SAM" id="MobiDB-lite"/>
    </source>
</evidence>
<gene>
    <name evidence="2" type="ORF">ASIM_LOCUS9058</name>
</gene>
<dbReference type="EMBL" id="UYRR01026449">
    <property type="protein sequence ID" value="VDK36452.1"/>
    <property type="molecule type" value="Genomic_DNA"/>
</dbReference>
<reference evidence="4" key="1">
    <citation type="submission" date="2017-02" db="UniProtKB">
        <authorList>
            <consortium name="WormBaseParasite"/>
        </authorList>
    </citation>
    <scope>IDENTIFICATION</scope>
</reference>
<dbReference type="Proteomes" id="UP000267096">
    <property type="component" value="Unassembled WGS sequence"/>
</dbReference>
<evidence type="ECO:0000313" key="4">
    <source>
        <dbReference type="WBParaSite" id="ASIM_0000931901-mRNA-1"/>
    </source>
</evidence>
<protein>
    <submittedName>
        <fullName evidence="2 4">Uncharacterized protein</fullName>
    </submittedName>
</protein>
<proteinExistence type="predicted"/>
<reference evidence="2 3" key="2">
    <citation type="submission" date="2018-11" db="EMBL/GenBank/DDBJ databases">
        <authorList>
            <consortium name="Pathogen Informatics"/>
        </authorList>
    </citation>
    <scope>NUCLEOTIDE SEQUENCE [LARGE SCALE GENOMIC DNA]</scope>
</reference>
<name>A0A0M3JNS7_ANISI</name>
<evidence type="ECO:0000313" key="3">
    <source>
        <dbReference type="Proteomes" id="UP000267096"/>
    </source>
</evidence>
<keyword evidence="3" id="KW-1185">Reference proteome</keyword>
<dbReference type="AlphaFoldDB" id="A0A0M3JNS7"/>
<accession>A0A0M3JNS7</accession>
<feature type="region of interest" description="Disordered" evidence="1">
    <location>
        <begin position="1"/>
        <end position="26"/>
    </location>
</feature>
<dbReference type="WBParaSite" id="ASIM_0000931901-mRNA-1">
    <property type="protein sequence ID" value="ASIM_0000931901-mRNA-1"/>
    <property type="gene ID" value="ASIM_0000931901"/>
</dbReference>
<sequence>MPLPNTDAEEQNNELQSKVLPPNPGPLLAIEAEQQRTKLHSRVPLSKERHLIQVEPARGGITEAFGVIKPAVDQKQQRVIIEVVVLLHSFTNEPGWSL</sequence>
<organism evidence="4">
    <name type="scientific">Anisakis simplex</name>
    <name type="common">Herring worm</name>
    <dbReference type="NCBI Taxonomy" id="6269"/>
    <lineage>
        <taxon>Eukaryota</taxon>
        <taxon>Metazoa</taxon>
        <taxon>Ecdysozoa</taxon>
        <taxon>Nematoda</taxon>
        <taxon>Chromadorea</taxon>
        <taxon>Rhabditida</taxon>
        <taxon>Spirurina</taxon>
        <taxon>Ascaridomorpha</taxon>
        <taxon>Ascaridoidea</taxon>
        <taxon>Anisakidae</taxon>
        <taxon>Anisakis</taxon>
        <taxon>Anisakis simplex complex</taxon>
    </lineage>
</organism>
<evidence type="ECO:0000313" key="2">
    <source>
        <dbReference type="EMBL" id="VDK36452.1"/>
    </source>
</evidence>